<dbReference type="RefSeq" id="WP_260218592.1">
    <property type="nucleotide sequence ID" value="NZ_JAJAGO010000006.1"/>
</dbReference>
<organism evidence="2 3">
    <name type="scientific">Streptomyces gossypii</name>
    <dbReference type="NCBI Taxonomy" id="2883101"/>
    <lineage>
        <taxon>Bacteria</taxon>
        <taxon>Bacillati</taxon>
        <taxon>Actinomycetota</taxon>
        <taxon>Actinomycetes</taxon>
        <taxon>Kitasatosporales</taxon>
        <taxon>Streptomycetaceae</taxon>
        <taxon>Streptomyces</taxon>
    </lineage>
</organism>
<evidence type="ECO:0000313" key="3">
    <source>
        <dbReference type="Proteomes" id="UP001156389"/>
    </source>
</evidence>
<evidence type="ECO:0000256" key="1">
    <source>
        <dbReference type="SAM" id="MobiDB-lite"/>
    </source>
</evidence>
<proteinExistence type="predicted"/>
<keyword evidence="3" id="KW-1185">Reference proteome</keyword>
<feature type="region of interest" description="Disordered" evidence="1">
    <location>
        <begin position="134"/>
        <end position="179"/>
    </location>
</feature>
<feature type="compositionally biased region" description="Basic and acidic residues" evidence="1">
    <location>
        <begin position="167"/>
        <end position="179"/>
    </location>
</feature>
<dbReference type="EMBL" id="JAJAGO010000006">
    <property type="protein sequence ID" value="MCT2591272.1"/>
    <property type="molecule type" value="Genomic_DNA"/>
</dbReference>
<name>A0ABT2JTQ4_9ACTN</name>
<feature type="compositionally biased region" description="Basic and acidic residues" evidence="1">
    <location>
        <begin position="136"/>
        <end position="149"/>
    </location>
</feature>
<evidence type="ECO:0000313" key="2">
    <source>
        <dbReference type="EMBL" id="MCT2591272.1"/>
    </source>
</evidence>
<sequence length="179" mass="18732">MAGQHIGDEQSLQLAGAAPLGPGLPAPSPGQLLAGLESMRGFKKRVDGLLDELDGSDAQPVRIADDRITPAGLGTGFGEASTLHHSYTLIHEQLTELSRILSGQISALSTALTGARSGYEGVDLDTRDQMWAIQAESERHYDPKHDPYAKEQGTGKGGDGSNPGRSEGTKDKGDSEAGL</sequence>
<gene>
    <name evidence="2" type="ORF">LHJ74_15385</name>
</gene>
<reference evidence="2 3" key="1">
    <citation type="submission" date="2021-10" db="EMBL/GenBank/DDBJ databases">
        <title>Streptomyces gossypii sp. nov., isolated from soil collected from cotton field.</title>
        <authorList>
            <person name="Ge X."/>
            <person name="Chen X."/>
            <person name="Liu W."/>
        </authorList>
    </citation>
    <scope>NUCLEOTIDE SEQUENCE [LARGE SCALE GENOMIC DNA]</scope>
    <source>
        <strain evidence="2 3">N2-109</strain>
    </source>
</reference>
<dbReference type="Proteomes" id="UP001156389">
    <property type="component" value="Unassembled WGS sequence"/>
</dbReference>
<protein>
    <submittedName>
        <fullName evidence="2">Uncharacterized protein</fullName>
    </submittedName>
</protein>
<comment type="caution">
    <text evidence="2">The sequence shown here is derived from an EMBL/GenBank/DDBJ whole genome shotgun (WGS) entry which is preliminary data.</text>
</comment>
<accession>A0ABT2JTQ4</accession>